<gene>
    <name evidence="2" type="ORF">LCGC14_1180050</name>
</gene>
<feature type="region of interest" description="Disordered" evidence="1">
    <location>
        <begin position="20"/>
        <end position="45"/>
    </location>
</feature>
<evidence type="ECO:0000313" key="2">
    <source>
        <dbReference type="EMBL" id="KKM96253.1"/>
    </source>
</evidence>
<accession>A0A0F9LS90</accession>
<reference evidence="2" key="1">
    <citation type="journal article" date="2015" name="Nature">
        <title>Complex archaea that bridge the gap between prokaryotes and eukaryotes.</title>
        <authorList>
            <person name="Spang A."/>
            <person name="Saw J.H."/>
            <person name="Jorgensen S.L."/>
            <person name="Zaremba-Niedzwiedzka K."/>
            <person name="Martijn J."/>
            <person name="Lind A.E."/>
            <person name="van Eijk R."/>
            <person name="Schleper C."/>
            <person name="Guy L."/>
            <person name="Ettema T.J."/>
        </authorList>
    </citation>
    <scope>NUCLEOTIDE SEQUENCE</scope>
</reference>
<organism evidence="2">
    <name type="scientific">marine sediment metagenome</name>
    <dbReference type="NCBI Taxonomy" id="412755"/>
    <lineage>
        <taxon>unclassified sequences</taxon>
        <taxon>metagenomes</taxon>
        <taxon>ecological metagenomes</taxon>
    </lineage>
</organism>
<comment type="caution">
    <text evidence="2">The sequence shown here is derived from an EMBL/GenBank/DDBJ whole genome shotgun (WGS) entry which is preliminary data.</text>
</comment>
<dbReference type="EMBL" id="LAZR01005905">
    <property type="protein sequence ID" value="KKM96253.1"/>
    <property type="molecule type" value="Genomic_DNA"/>
</dbReference>
<dbReference type="AlphaFoldDB" id="A0A0F9LS90"/>
<proteinExistence type="predicted"/>
<protein>
    <submittedName>
        <fullName evidence="2">Uncharacterized protein</fullName>
    </submittedName>
</protein>
<evidence type="ECO:0000256" key="1">
    <source>
        <dbReference type="SAM" id="MobiDB-lite"/>
    </source>
</evidence>
<sequence>MLRLKDTLDHTIPWLGGTRSMGRSEPCASSRSATARLDINGELER</sequence>
<name>A0A0F9LS90_9ZZZZ</name>